<evidence type="ECO:0008006" key="5">
    <source>
        <dbReference type="Google" id="ProtNLM"/>
    </source>
</evidence>
<proteinExistence type="predicted"/>
<feature type="signal peptide" evidence="2">
    <location>
        <begin position="1"/>
        <end position="20"/>
    </location>
</feature>
<dbReference type="PROSITE" id="PS51257">
    <property type="entry name" value="PROKAR_LIPOPROTEIN"/>
    <property type="match status" value="1"/>
</dbReference>
<organism evidence="3 4">
    <name type="scientific">Stutzerimonas tarimensis</name>
    <dbReference type="NCBI Taxonomy" id="1507735"/>
    <lineage>
        <taxon>Bacteria</taxon>
        <taxon>Pseudomonadati</taxon>
        <taxon>Pseudomonadota</taxon>
        <taxon>Gammaproteobacteria</taxon>
        <taxon>Pseudomonadales</taxon>
        <taxon>Pseudomonadaceae</taxon>
        <taxon>Stutzerimonas</taxon>
    </lineage>
</organism>
<accession>A0ABV7T898</accession>
<name>A0ABV7T898_9GAMM</name>
<feature type="region of interest" description="Disordered" evidence="1">
    <location>
        <begin position="80"/>
        <end position="104"/>
    </location>
</feature>
<keyword evidence="4" id="KW-1185">Reference proteome</keyword>
<gene>
    <name evidence="3" type="ORF">ACFOMF_15765</name>
</gene>
<evidence type="ECO:0000256" key="2">
    <source>
        <dbReference type="SAM" id="SignalP"/>
    </source>
</evidence>
<sequence>MRALIITALASLLAAPAAFACTSDEADRKAQELAEKVNQVTQSDADRAAAINEEMREMRLARTAETLENECRAYDIRMEELEQAQQQADIPTTDAPAPLHNKQP</sequence>
<keyword evidence="2" id="KW-0732">Signal</keyword>
<feature type="chain" id="PRO_5045258798" description="DUF1090 family protein" evidence="2">
    <location>
        <begin position="21"/>
        <end position="104"/>
    </location>
</feature>
<dbReference type="EMBL" id="JBHRXZ010000024">
    <property type="protein sequence ID" value="MFC3609237.1"/>
    <property type="molecule type" value="Genomic_DNA"/>
</dbReference>
<dbReference type="RefSeq" id="WP_386366599.1">
    <property type="nucleotide sequence ID" value="NZ_JBHRXZ010000024.1"/>
</dbReference>
<reference evidence="4" key="1">
    <citation type="journal article" date="2019" name="Int. J. Syst. Evol. Microbiol.">
        <title>The Global Catalogue of Microorganisms (GCM) 10K type strain sequencing project: providing services to taxonomists for standard genome sequencing and annotation.</title>
        <authorList>
            <consortium name="The Broad Institute Genomics Platform"/>
            <consortium name="The Broad Institute Genome Sequencing Center for Infectious Disease"/>
            <person name="Wu L."/>
            <person name="Ma J."/>
        </authorList>
    </citation>
    <scope>NUCLEOTIDE SEQUENCE [LARGE SCALE GENOMIC DNA]</scope>
    <source>
        <strain evidence="4">KCTC 42447</strain>
    </source>
</reference>
<comment type="caution">
    <text evidence="3">The sequence shown here is derived from an EMBL/GenBank/DDBJ whole genome shotgun (WGS) entry which is preliminary data.</text>
</comment>
<dbReference type="Proteomes" id="UP001595630">
    <property type="component" value="Unassembled WGS sequence"/>
</dbReference>
<protein>
    <recommendedName>
        <fullName evidence="5">DUF1090 family protein</fullName>
    </recommendedName>
</protein>
<evidence type="ECO:0000256" key="1">
    <source>
        <dbReference type="SAM" id="MobiDB-lite"/>
    </source>
</evidence>
<evidence type="ECO:0000313" key="4">
    <source>
        <dbReference type="Proteomes" id="UP001595630"/>
    </source>
</evidence>
<evidence type="ECO:0000313" key="3">
    <source>
        <dbReference type="EMBL" id="MFC3609237.1"/>
    </source>
</evidence>